<dbReference type="RefSeq" id="WP_061574210.1">
    <property type="nucleotide sequence ID" value="NZ_LQYI01000009.1"/>
</dbReference>
<evidence type="ECO:0000313" key="2">
    <source>
        <dbReference type="Proteomes" id="UP000075304"/>
    </source>
</evidence>
<dbReference type="Proteomes" id="UP000075304">
    <property type="component" value="Unassembled WGS sequence"/>
</dbReference>
<dbReference type="AlphaFoldDB" id="A0A150KIL9"/>
<gene>
    <name evidence="1" type="ORF">B4099_1957</name>
</gene>
<accession>A0A150KIL9</accession>
<dbReference type="PATRIC" id="fig|1398.25.peg.3679"/>
<organism evidence="1 2">
    <name type="scientific">Heyndrickxia coagulans</name>
    <name type="common">Weizmannia coagulans</name>
    <dbReference type="NCBI Taxonomy" id="1398"/>
    <lineage>
        <taxon>Bacteria</taxon>
        <taxon>Bacillati</taxon>
        <taxon>Bacillota</taxon>
        <taxon>Bacilli</taxon>
        <taxon>Bacillales</taxon>
        <taxon>Bacillaceae</taxon>
        <taxon>Heyndrickxia</taxon>
    </lineage>
</organism>
<protein>
    <submittedName>
        <fullName evidence="1">Uncharacterized protein</fullName>
    </submittedName>
</protein>
<name>A0A150KIL9_HEYCO</name>
<proteinExistence type="predicted"/>
<comment type="caution">
    <text evidence="1">The sequence shown here is derived from an EMBL/GenBank/DDBJ whole genome shotgun (WGS) entry which is preliminary data.</text>
</comment>
<dbReference type="EMBL" id="LQYI01000009">
    <property type="protein sequence ID" value="KYC73233.1"/>
    <property type="molecule type" value="Genomic_DNA"/>
</dbReference>
<evidence type="ECO:0000313" key="1">
    <source>
        <dbReference type="EMBL" id="KYC73233.1"/>
    </source>
</evidence>
<sequence length="206" mass="24127">MSFIKICFKDREIVCLKEIITLERDQIDEIRSWASDYELSRLKQKKYGLTLSYLTDTQKTVVLSTKNSIMAGKTGQEMKDEKTVKISEHFVERLSQRIGSDKKAIIIQLIEKVRDTSIVNKAQFKGYPHLSYTVTKNGDPDEYTFAIAFMRLSSGKHRIQIITVHLKNDEPEETEWRVSEYNDEYAKTLAKLEKFVRENDFKDEKQ</sequence>
<reference evidence="1 2" key="1">
    <citation type="submission" date="2016-01" db="EMBL/GenBank/DDBJ databases">
        <title>Genome Sequences of Twelve Sporeforming Bacillus Species Isolated from Foods.</title>
        <authorList>
            <person name="Berendsen E.M."/>
            <person name="Wells-Bennik M.H."/>
            <person name="Krawcyk A.O."/>
            <person name="De Jong A."/>
            <person name="Holsappel S."/>
            <person name="Eijlander R.T."/>
            <person name="Kuipers O.P."/>
        </authorList>
    </citation>
    <scope>NUCLEOTIDE SEQUENCE [LARGE SCALE GENOMIC DNA]</scope>
    <source>
        <strain evidence="1 2">B4099</strain>
    </source>
</reference>